<accession>A0A3L6SQA8</accession>
<name>A0A3L6SQA8_PANMI</name>
<feature type="compositionally biased region" description="Basic residues" evidence="1">
    <location>
        <begin position="200"/>
        <end position="211"/>
    </location>
</feature>
<evidence type="ECO:0000313" key="3">
    <source>
        <dbReference type="Proteomes" id="UP000275267"/>
    </source>
</evidence>
<gene>
    <name evidence="2" type="ORF">C2845_PM07G28460</name>
</gene>
<dbReference type="AlphaFoldDB" id="A0A3L6SQA8"/>
<protein>
    <submittedName>
        <fullName evidence="2">Uncharacterized protein</fullName>
    </submittedName>
</protein>
<dbReference type="EMBL" id="PQIB02000004">
    <property type="protein sequence ID" value="RLN24798.1"/>
    <property type="molecule type" value="Genomic_DNA"/>
</dbReference>
<sequence>MEAAPALTLPLSHSLSSSSGQNKQNRAEPARRPNSPGTQHLRPIPLAHGTPTSPNTSTTKSLSQPSLPTVGITNLAATIRPSSASTSPAHLGLPPLELGTKTEAPWLPNAHARFTSVRSTVHSPERRHAAAPTRLCRRGSAVRRPAQVLLRGRWPLARPAKPPAGQAPAGTAAPAMAMACVLGLGTGSPSHWPVGPVGSGRKKEKKKRKSKERGYNSWKWLNKIGVVGIEYEI</sequence>
<evidence type="ECO:0000256" key="1">
    <source>
        <dbReference type="SAM" id="MobiDB-lite"/>
    </source>
</evidence>
<feature type="compositionally biased region" description="Low complexity" evidence="1">
    <location>
        <begin position="50"/>
        <end position="59"/>
    </location>
</feature>
<comment type="caution">
    <text evidence="2">The sequence shown here is derived from an EMBL/GenBank/DDBJ whole genome shotgun (WGS) entry which is preliminary data.</text>
</comment>
<feature type="compositionally biased region" description="Low complexity" evidence="1">
    <location>
        <begin position="7"/>
        <end position="19"/>
    </location>
</feature>
<keyword evidence="3" id="KW-1185">Reference proteome</keyword>
<dbReference type="Proteomes" id="UP000275267">
    <property type="component" value="Unassembled WGS sequence"/>
</dbReference>
<organism evidence="2 3">
    <name type="scientific">Panicum miliaceum</name>
    <name type="common">Proso millet</name>
    <name type="synonym">Broomcorn millet</name>
    <dbReference type="NCBI Taxonomy" id="4540"/>
    <lineage>
        <taxon>Eukaryota</taxon>
        <taxon>Viridiplantae</taxon>
        <taxon>Streptophyta</taxon>
        <taxon>Embryophyta</taxon>
        <taxon>Tracheophyta</taxon>
        <taxon>Spermatophyta</taxon>
        <taxon>Magnoliopsida</taxon>
        <taxon>Liliopsida</taxon>
        <taxon>Poales</taxon>
        <taxon>Poaceae</taxon>
        <taxon>PACMAD clade</taxon>
        <taxon>Panicoideae</taxon>
        <taxon>Panicodae</taxon>
        <taxon>Paniceae</taxon>
        <taxon>Panicinae</taxon>
        <taxon>Panicum</taxon>
        <taxon>Panicum sect. Panicum</taxon>
    </lineage>
</organism>
<feature type="region of interest" description="Disordered" evidence="1">
    <location>
        <begin position="1"/>
        <end position="68"/>
    </location>
</feature>
<feature type="region of interest" description="Disordered" evidence="1">
    <location>
        <begin position="191"/>
        <end position="214"/>
    </location>
</feature>
<proteinExistence type="predicted"/>
<evidence type="ECO:0000313" key="2">
    <source>
        <dbReference type="EMBL" id="RLN24798.1"/>
    </source>
</evidence>
<reference evidence="3" key="1">
    <citation type="journal article" date="2019" name="Nat. Commun.">
        <title>The genome of broomcorn millet.</title>
        <authorList>
            <person name="Zou C."/>
            <person name="Miki D."/>
            <person name="Li D."/>
            <person name="Tang Q."/>
            <person name="Xiao L."/>
            <person name="Rajput S."/>
            <person name="Deng P."/>
            <person name="Jia W."/>
            <person name="Huang R."/>
            <person name="Zhang M."/>
            <person name="Sun Y."/>
            <person name="Hu J."/>
            <person name="Fu X."/>
            <person name="Schnable P.S."/>
            <person name="Li F."/>
            <person name="Zhang H."/>
            <person name="Feng B."/>
            <person name="Zhu X."/>
            <person name="Liu R."/>
            <person name="Schnable J.C."/>
            <person name="Zhu J.-K."/>
            <person name="Zhang H."/>
        </authorList>
    </citation>
    <scope>NUCLEOTIDE SEQUENCE [LARGE SCALE GENOMIC DNA]</scope>
</reference>